<reference evidence="1" key="1">
    <citation type="journal article" date="2023" name="Plant J.">
        <title>The genome of the king protea, Protea cynaroides.</title>
        <authorList>
            <person name="Chang J."/>
            <person name="Duong T.A."/>
            <person name="Schoeman C."/>
            <person name="Ma X."/>
            <person name="Roodt D."/>
            <person name="Barker N."/>
            <person name="Li Z."/>
            <person name="Van de Peer Y."/>
            <person name="Mizrachi E."/>
        </authorList>
    </citation>
    <scope>NUCLEOTIDE SEQUENCE</scope>
    <source>
        <tissue evidence="1">Young leaves</tissue>
    </source>
</reference>
<evidence type="ECO:0000313" key="2">
    <source>
        <dbReference type="Proteomes" id="UP001141806"/>
    </source>
</evidence>
<gene>
    <name evidence="1" type="ORF">NE237_020878</name>
</gene>
<dbReference type="Proteomes" id="UP001141806">
    <property type="component" value="Unassembled WGS sequence"/>
</dbReference>
<organism evidence="1 2">
    <name type="scientific">Protea cynaroides</name>
    <dbReference type="NCBI Taxonomy" id="273540"/>
    <lineage>
        <taxon>Eukaryota</taxon>
        <taxon>Viridiplantae</taxon>
        <taxon>Streptophyta</taxon>
        <taxon>Embryophyta</taxon>
        <taxon>Tracheophyta</taxon>
        <taxon>Spermatophyta</taxon>
        <taxon>Magnoliopsida</taxon>
        <taxon>Proteales</taxon>
        <taxon>Proteaceae</taxon>
        <taxon>Protea</taxon>
    </lineage>
</organism>
<keyword evidence="2" id="KW-1185">Reference proteome</keyword>
<proteinExistence type="predicted"/>
<dbReference type="EMBL" id="JAMYWD010000009">
    <property type="protein sequence ID" value="KAJ4960968.1"/>
    <property type="molecule type" value="Genomic_DNA"/>
</dbReference>
<sequence length="103" mass="11450">MELSPIRLQLLEAPIVNPAIRVNWLQLLEVHICFSGFGSLKVEAMEKRASKVEAMEKRASKSRNSSDLLEFAGILCSLINEVTPPWLVLVIRAVMNLGGYPSN</sequence>
<dbReference type="OrthoDB" id="410267at2759"/>
<comment type="caution">
    <text evidence="1">The sequence shown here is derived from an EMBL/GenBank/DDBJ whole genome shotgun (WGS) entry which is preliminary data.</text>
</comment>
<protein>
    <submittedName>
        <fullName evidence="1">Uncharacterized protein</fullName>
    </submittedName>
</protein>
<accession>A0A9Q0HA23</accession>
<dbReference type="AlphaFoldDB" id="A0A9Q0HA23"/>
<evidence type="ECO:0000313" key="1">
    <source>
        <dbReference type="EMBL" id="KAJ4960968.1"/>
    </source>
</evidence>
<name>A0A9Q0HA23_9MAGN</name>